<accession>A0A2S9ESN3</accession>
<dbReference type="Pfam" id="PF06551">
    <property type="entry name" value="DUF1120"/>
    <property type="match status" value="1"/>
</dbReference>
<dbReference type="Proteomes" id="UP000238045">
    <property type="component" value="Unassembled WGS sequence"/>
</dbReference>
<name>A0A2S9ESN3_9PSED</name>
<dbReference type="RefSeq" id="WP_105697256.1">
    <property type="nucleotide sequence ID" value="NZ_CP159260.1"/>
</dbReference>
<keyword evidence="1" id="KW-0732">Signal</keyword>
<evidence type="ECO:0000313" key="2">
    <source>
        <dbReference type="EMBL" id="PRC18702.1"/>
    </source>
</evidence>
<organism evidence="2 3">
    <name type="scientific">Pseudomonas poae</name>
    <dbReference type="NCBI Taxonomy" id="200451"/>
    <lineage>
        <taxon>Bacteria</taxon>
        <taxon>Pseudomonadati</taxon>
        <taxon>Pseudomonadota</taxon>
        <taxon>Gammaproteobacteria</taxon>
        <taxon>Pseudomonadales</taxon>
        <taxon>Pseudomonadaceae</taxon>
        <taxon>Pseudomonas</taxon>
    </lineage>
</organism>
<dbReference type="AlphaFoldDB" id="A0A2S9ESN3"/>
<evidence type="ECO:0000256" key="1">
    <source>
        <dbReference type="SAM" id="SignalP"/>
    </source>
</evidence>
<keyword evidence="3" id="KW-1185">Reference proteome</keyword>
<dbReference type="EMBL" id="PCQL01000012">
    <property type="protein sequence ID" value="PRC18702.1"/>
    <property type="molecule type" value="Genomic_DNA"/>
</dbReference>
<evidence type="ECO:0000313" key="3">
    <source>
        <dbReference type="Proteomes" id="UP000238045"/>
    </source>
</evidence>
<comment type="caution">
    <text evidence="2">The sequence shown here is derived from an EMBL/GenBank/DDBJ whole genome shotgun (WGS) entry which is preliminary data.</text>
</comment>
<gene>
    <name evidence="2" type="ORF">CQZ99_13905</name>
</gene>
<feature type="signal peptide" evidence="1">
    <location>
        <begin position="1"/>
        <end position="22"/>
    </location>
</feature>
<proteinExistence type="predicted"/>
<dbReference type="InterPro" id="IPR010546">
    <property type="entry name" value="DUF1120"/>
</dbReference>
<protein>
    <recommendedName>
        <fullName evidence="4">DUF1120 domain-containing protein</fullName>
    </recommendedName>
</protein>
<sequence>MKNIVGLTLGIACLAAALSAQATNVAELTVRGTIKPAACNLSMTGAGIVNYGDIPSGTLLPTAFNPLQEKTLPLSVNCGSVAAKFGLTFKDLQAASKVPGILAVLGTGYTEVHNYGLGAVSGRKTGGFTVTLRDLRSSGTTLYPIMRASTSTATWLSSDGKAAQFPAQHSWRTGSSLTPAPVSQLSATLAVRAVINKAQDLDLSRDVTLDGRASLELNYI</sequence>
<feature type="chain" id="PRO_5015746164" description="DUF1120 domain-containing protein" evidence="1">
    <location>
        <begin position="23"/>
        <end position="220"/>
    </location>
</feature>
<evidence type="ECO:0008006" key="4">
    <source>
        <dbReference type="Google" id="ProtNLM"/>
    </source>
</evidence>
<reference evidence="2 3" key="1">
    <citation type="submission" date="2017-09" db="EMBL/GenBank/DDBJ databases">
        <title>Genomic, metabolic, and phenotypic characteristics of bacterial isolates from the natural microbiome of the model nematode Caenorhabditis elegans.</title>
        <authorList>
            <person name="Zimmermann J."/>
            <person name="Obeng N."/>
            <person name="Yang W."/>
            <person name="Obeng O."/>
            <person name="Kissoyan K."/>
            <person name="Pees B."/>
            <person name="Dirksen P."/>
            <person name="Hoppner M."/>
            <person name="Franke A."/>
            <person name="Rosenstiel P."/>
            <person name="Leippe M."/>
            <person name="Dierking K."/>
            <person name="Kaleta C."/>
            <person name="Schulenburg H."/>
        </authorList>
    </citation>
    <scope>NUCLEOTIDE SEQUENCE [LARGE SCALE GENOMIC DNA]</scope>
    <source>
        <strain evidence="2 3">MYb117</strain>
    </source>
</reference>